<dbReference type="Pfam" id="PF13440">
    <property type="entry name" value="Polysacc_synt_3"/>
    <property type="match status" value="1"/>
</dbReference>
<feature type="transmembrane region" description="Helical" evidence="7">
    <location>
        <begin position="79"/>
        <end position="101"/>
    </location>
</feature>
<keyword evidence="6 7" id="KW-0472">Membrane</keyword>
<feature type="transmembrane region" description="Helical" evidence="7">
    <location>
        <begin position="279"/>
        <end position="300"/>
    </location>
</feature>
<evidence type="ECO:0000313" key="8">
    <source>
        <dbReference type="EMBL" id="GLR72886.1"/>
    </source>
</evidence>
<dbReference type="Proteomes" id="UP001156601">
    <property type="component" value="Unassembled WGS sequence"/>
</dbReference>
<gene>
    <name evidence="8" type="primary">tuaB</name>
    <name evidence="8" type="ORF">GCM10007852_37940</name>
</gene>
<comment type="caution">
    <text evidence="8">The sequence shown here is derived from an EMBL/GenBank/DDBJ whole genome shotgun (WGS) entry which is preliminary data.</text>
</comment>
<comment type="subcellular location">
    <subcellularLocation>
        <location evidence="1">Cell membrane</location>
        <topology evidence="1">Multi-pass membrane protein</topology>
    </subcellularLocation>
</comment>
<evidence type="ECO:0000256" key="4">
    <source>
        <dbReference type="ARBA" id="ARBA00022692"/>
    </source>
</evidence>
<keyword evidence="9" id="KW-1185">Reference proteome</keyword>
<keyword evidence="5 7" id="KW-1133">Transmembrane helix</keyword>
<dbReference type="AlphaFoldDB" id="A0AA37WJ76"/>
<evidence type="ECO:0000256" key="6">
    <source>
        <dbReference type="ARBA" id="ARBA00023136"/>
    </source>
</evidence>
<evidence type="ECO:0000256" key="2">
    <source>
        <dbReference type="ARBA" id="ARBA00007430"/>
    </source>
</evidence>
<keyword evidence="3" id="KW-1003">Cell membrane</keyword>
<evidence type="ECO:0000256" key="1">
    <source>
        <dbReference type="ARBA" id="ARBA00004651"/>
    </source>
</evidence>
<organism evidence="8 9">
    <name type="scientific">Agaribacter marinus</name>
    <dbReference type="NCBI Taxonomy" id="1431249"/>
    <lineage>
        <taxon>Bacteria</taxon>
        <taxon>Pseudomonadati</taxon>
        <taxon>Pseudomonadota</taxon>
        <taxon>Gammaproteobacteria</taxon>
        <taxon>Alteromonadales</taxon>
        <taxon>Alteromonadaceae</taxon>
        <taxon>Agaribacter</taxon>
    </lineage>
</organism>
<name>A0AA37WJ76_9ALTE</name>
<feature type="transmembrane region" description="Helical" evidence="7">
    <location>
        <begin position="149"/>
        <end position="174"/>
    </location>
</feature>
<feature type="transmembrane region" description="Helical" evidence="7">
    <location>
        <begin position="350"/>
        <end position="368"/>
    </location>
</feature>
<dbReference type="PANTHER" id="PTHR30250">
    <property type="entry name" value="PST FAMILY PREDICTED COLANIC ACID TRANSPORTER"/>
    <property type="match status" value="1"/>
</dbReference>
<protein>
    <submittedName>
        <fullName evidence="8">Teichuronic acid biosynthesis protein TuaB</fullName>
    </submittedName>
</protein>
<evidence type="ECO:0000256" key="5">
    <source>
        <dbReference type="ARBA" id="ARBA00022989"/>
    </source>
</evidence>
<accession>A0AA37WJ76</accession>
<reference evidence="8" key="2">
    <citation type="submission" date="2023-01" db="EMBL/GenBank/DDBJ databases">
        <title>Draft genome sequence of Agaribacter marinus strain NBRC 110023.</title>
        <authorList>
            <person name="Sun Q."/>
            <person name="Mori K."/>
        </authorList>
    </citation>
    <scope>NUCLEOTIDE SEQUENCE</scope>
    <source>
        <strain evidence="8">NBRC 110023</strain>
    </source>
</reference>
<feature type="transmembrane region" description="Helical" evidence="7">
    <location>
        <begin position="40"/>
        <end position="58"/>
    </location>
</feature>
<feature type="transmembrane region" description="Helical" evidence="7">
    <location>
        <begin position="219"/>
        <end position="243"/>
    </location>
</feature>
<evidence type="ECO:0000256" key="7">
    <source>
        <dbReference type="SAM" id="Phobius"/>
    </source>
</evidence>
<dbReference type="InterPro" id="IPR050833">
    <property type="entry name" value="Poly_Biosynth_Transport"/>
</dbReference>
<dbReference type="PANTHER" id="PTHR30250:SF10">
    <property type="entry name" value="LIPOPOLYSACCHARIDE BIOSYNTHESIS PROTEIN WZXC"/>
    <property type="match status" value="1"/>
</dbReference>
<dbReference type="GO" id="GO:0005886">
    <property type="term" value="C:plasma membrane"/>
    <property type="evidence" value="ECO:0007669"/>
    <property type="project" value="UniProtKB-SubCell"/>
</dbReference>
<evidence type="ECO:0000256" key="3">
    <source>
        <dbReference type="ARBA" id="ARBA00022475"/>
    </source>
</evidence>
<reference evidence="8" key="1">
    <citation type="journal article" date="2014" name="Int. J. Syst. Evol. Microbiol.">
        <title>Complete genome sequence of Corynebacterium casei LMG S-19264T (=DSM 44701T), isolated from a smear-ripened cheese.</title>
        <authorList>
            <consortium name="US DOE Joint Genome Institute (JGI-PGF)"/>
            <person name="Walter F."/>
            <person name="Albersmeier A."/>
            <person name="Kalinowski J."/>
            <person name="Ruckert C."/>
        </authorList>
    </citation>
    <scope>NUCLEOTIDE SEQUENCE</scope>
    <source>
        <strain evidence="8">NBRC 110023</strain>
    </source>
</reference>
<evidence type="ECO:0000313" key="9">
    <source>
        <dbReference type="Proteomes" id="UP001156601"/>
    </source>
</evidence>
<comment type="similarity">
    <text evidence="2">Belongs to the polysaccharide synthase family.</text>
</comment>
<feature type="transmembrane region" description="Helical" evidence="7">
    <location>
        <begin position="407"/>
        <end position="429"/>
    </location>
</feature>
<feature type="transmembrane region" description="Helical" evidence="7">
    <location>
        <begin position="441"/>
        <end position="460"/>
    </location>
</feature>
<feature type="transmembrane region" description="Helical" evidence="7">
    <location>
        <begin position="320"/>
        <end position="343"/>
    </location>
</feature>
<proteinExistence type="inferred from homology"/>
<dbReference type="RefSeq" id="WP_284219306.1">
    <property type="nucleotide sequence ID" value="NZ_BSOT01000019.1"/>
</dbReference>
<sequence>MAAKGRLFKLFWVFTEKFGVVFLSVISFLVFAKLLTPTELGIGIFILSIFELLSFFYSSVLDSALISFKKINDRLCGTVFWSSMLICALTAPILFFSLHHYLNDPTLTLTLFIAAVYLPVQISTRIHIATLRKSGNFKSLAKRTLIGKVIGMSGAIFLAFQGFGSLAIVAQAFIMSAVSSLMLFVAHPLRLPLVFDKTLAYDLLRVGLPVSGKAFSFKFFGNGIIIAIEATLGAAAVGIYNFANRLVYLPRDAILGAIVNYAQPVFANRKNNNQDIDTFFVDATRLALFFIMPLFAGFGIVGPELVSLIFGEKWEKAYPLLGYISLVVAASFYFIFLPSYLVAVKKTIKGMIGEIVGSGIALVAYMLLYKYFGLFSFVIGLMLRLFIVCIVNFKVTTNVSQVSFSTLMVSFLKPSLCTAFMVIVLLVAKQYLVGVVSLPELIVYQIIIAVMSYLTLLSIVERRFVSNFKGFLSRK</sequence>
<keyword evidence="4 7" id="KW-0812">Transmembrane</keyword>
<feature type="transmembrane region" description="Helical" evidence="7">
    <location>
        <begin position="374"/>
        <end position="395"/>
    </location>
</feature>
<feature type="transmembrane region" description="Helical" evidence="7">
    <location>
        <begin position="12"/>
        <end position="34"/>
    </location>
</feature>
<feature type="transmembrane region" description="Helical" evidence="7">
    <location>
        <begin position="107"/>
        <end position="128"/>
    </location>
</feature>
<dbReference type="EMBL" id="BSOT01000019">
    <property type="protein sequence ID" value="GLR72886.1"/>
    <property type="molecule type" value="Genomic_DNA"/>
</dbReference>